<evidence type="ECO:0000256" key="1">
    <source>
        <dbReference type="SAM" id="Phobius"/>
    </source>
</evidence>
<reference evidence="2 3" key="1">
    <citation type="submission" date="2023-05" db="EMBL/GenBank/DDBJ databases">
        <title>Corynebacterium suedekumii sp. nov. and Corynebacterium breve sp. nov. isolated from raw cow's milk.</title>
        <authorList>
            <person name="Baer M.K."/>
            <person name="Mehl L."/>
            <person name="Hellmuth R."/>
            <person name="Marke G."/>
            <person name="Lipski A."/>
        </authorList>
    </citation>
    <scope>NUCLEOTIDE SEQUENCE [LARGE SCALE GENOMIC DNA]</scope>
    <source>
        <strain evidence="2 3">R4</strain>
    </source>
</reference>
<dbReference type="GO" id="GO:0051301">
    <property type="term" value="P:cell division"/>
    <property type="evidence" value="ECO:0007669"/>
    <property type="project" value="UniProtKB-KW"/>
</dbReference>
<name>A0ABY8VFZ8_9CORY</name>
<keyword evidence="2" id="KW-0132">Cell division</keyword>
<evidence type="ECO:0000313" key="3">
    <source>
        <dbReference type="Proteomes" id="UP001225598"/>
    </source>
</evidence>
<proteinExistence type="predicted"/>
<evidence type="ECO:0000313" key="2">
    <source>
        <dbReference type="EMBL" id="WIM68565.1"/>
    </source>
</evidence>
<dbReference type="EMBL" id="CP126969">
    <property type="protein sequence ID" value="WIM68565.1"/>
    <property type="molecule type" value="Genomic_DNA"/>
</dbReference>
<protein>
    <submittedName>
        <fullName evidence="2">Cell division protein DivIVA</fullName>
    </submittedName>
</protein>
<dbReference type="RefSeq" id="WP_284826179.1">
    <property type="nucleotide sequence ID" value="NZ_CP126969.1"/>
</dbReference>
<dbReference type="Proteomes" id="UP001225598">
    <property type="component" value="Chromosome"/>
</dbReference>
<gene>
    <name evidence="2" type="ORF">QP027_04010</name>
</gene>
<feature type="transmembrane region" description="Helical" evidence="1">
    <location>
        <begin position="6"/>
        <end position="26"/>
    </location>
</feature>
<keyword evidence="2" id="KW-0131">Cell cycle</keyword>
<organism evidence="2 3">
    <name type="scientific">Corynebacterium breve</name>
    <dbReference type="NCBI Taxonomy" id="3049799"/>
    <lineage>
        <taxon>Bacteria</taxon>
        <taxon>Bacillati</taxon>
        <taxon>Actinomycetota</taxon>
        <taxon>Actinomycetes</taxon>
        <taxon>Mycobacteriales</taxon>
        <taxon>Corynebacteriaceae</taxon>
        <taxon>Corynebacterium</taxon>
    </lineage>
</organism>
<keyword evidence="1" id="KW-0472">Membrane</keyword>
<sequence length="98" mass="11042">MFSWILLIVIVAAVAVFGTWVFGRMFGRGELLPPMEETQDVIASNRKAIEENRVEDVRLEVVPRGYRQDQVDALIAQLLDRASASANDDLEPLVDKKK</sequence>
<accession>A0ABY8VFZ8</accession>
<keyword evidence="1" id="KW-0812">Transmembrane</keyword>
<keyword evidence="1" id="KW-1133">Transmembrane helix</keyword>
<keyword evidence="3" id="KW-1185">Reference proteome</keyword>